<feature type="transmembrane region" description="Helical" evidence="6">
    <location>
        <begin position="177"/>
        <end position="197"/>
    </location>
</feature>
<feature type="transmembrane region" description="Helical" evidence="6">
    <location>
        <begin position="151"/>
        <end position="171"/>
    </location>
</feature>
<feature type="transmembrane region" description="Helical" evidence="6">
    <location>
        <begin position="91"/>
        <end position="112"/>
    </location>
</feature>
<evidence type="ECO:0000256" key="4">
    <source>
        <dbReference type="ARBA" id="ARBA00022989"/>
    </source>
</evidence>
<dbReference type="EMBL" id="CP061839">
    <property type="protein sequence ID" value="QOW60629.1"/>
    <property type="molecule type" value="Genomic_DNA"/>
</dbReference>
<comment type="subcellular location">
    <subcellularLocation>
        <location evidence="1">Membrane</location>
        <topology evidence="1">Multi-pass membrane protein</topology>
    </subcellularLocation>
</comment>
<comment type="similarity">
    <text evidence="2">Belongs to the TMEM86 family.</text>
</comment>
<name>A0A7S6WNY1_9SPIR</name>
<dbReference type="Proteomes" id="UP000593915">
    <property type="component" value="Chromosome"/>
</dbReference>
<evidence type="ECO:0000313" key="7">
    <source>
        <dbReference type="EMBL" id="QOW60629.1"/>
    </source>
</evidence>
<organism evidence="7 8">
    <name type="scientific">Treponema pedis</name>
    <dbReference type="NCBI Taxonomy" id="409322"/>
    <lineage>
        <taxon>Bacteria</taxon>
        <taxon>Pseudomonadati</taxon>
        <taxon>Spirochaetota</taxon>
        <taxon>Spirochaetia</taxon>
        <taxon>Spirochaetales</taxon>
        <taxon>Treponemataceae</taxon>
        <taxon>Treponema</taxon>
    </lineage>
</organism>
<gene>
    <name evidence="7" type="ORF">IFE08_12620</name>
</gene>
<dbReference type="Pfam" id="PF07947">
    <property type="entry name" value="YhhN"/>
    <property type="match status" value="1"/>
</dbReference>
<dbReference type="PANTHER" id="PTHR31885">
    <property type="entry name" value="GH04784P"/>
    <property type="match status" value="1"/>
</dbReference>
<evidence type="ECO:0000256" key="1">
    <source>
        <dbReference type="ARBA" id="ARBA00004141"/>
    </source>
</evidence>
<evidence type="ECO:0000256" key="6">
    <source>
        <dbReference type="SAM" id="Phobius"/>
    </source>
</evidence>
<sequence length="231" mass="25544">MYSQMFNGWCIAAFAIFTGVSIIHLIRCWQQKEGQADISKFMLMPALFLFVAAFIGFNPGAVSVLHVLILAALVLSFFGDWTLIFDLEKAIFALGMLFFLTAHLCYITFASIKLAGGFPLIAGLCVAPVYILGLIYAYLRMRKAIKGMIKIIMFYSFILCIMSWLFIILAISSPSAATVLAAVGGILFVISDTMLCYRKFMGVIVKGRFFVMLTYILAQVLISIGSLGMIN</sequence>
<dbReference type="InterPro" id="IPR012506">
    <property type="entry name" value="TMEM86B-like"/>
</dbReference>
<proteinExistence type="inferred from homology"/>
<reference evidence="7 8" key="1">
    <citation type="submission" date="2020-09" db="EMBL/GenBank/DDBJ databases">
        <title>Characterization of Treponema spp. from bovine digital dermatitis in Korea.</title>
        <authorList>
            <person name="Espiritu H.M."/>
            <person name="Cho Y.I."/>
            <person name="Mamuad L."/>
        </authorList>
    </citation>
    <scope>NUCLEOTIDE SEQUENCE [LARGE SCALE GENOMIC DNA]</scope>
    <source>
        <strain evidence="7 8">KS1</strain>
    </source>
</reference>
<dbReference type="RefSeq" id="WP_194076114.1">
    <property type="nucleotide sequence ID" value="NZ_CP061839.1"/>
</dbReference>
<accession>A0A7S6WNY1</accession>
<feature type="transmembrane region" description="Helical" evidence="6">
    <location>
        <begin position="118"/>
        <end position="139"/>
    </location>
</feature>
<evidence type="ECO:0000313" key="8">
    <source>
        <dbReference type="Proteomes" id="UP000593915"/>
    </source>
</evidence>
<feature type="transmembrane region" description="Helical" evidence="6">
    <location>
        <begin position="63"/>
        <end position="84"/>
    </location>
</feature>
<dbReference type="PANTHER" id="PTHR31885:SF6">
    <property type="entry name" value="GH04784P"/>
    <property type="match status" value="1"/>
</dbReference>
<feature type="transmembrane region" description="Helical" evidence="6">
    <location>
        <begin position="38"/>
        <end position="57"/>
    </location>
</feature>
<evidence type="ECO:0000256" key="2">
    <source>
        <dbReference type="ARBA" id="ARBA00007375"/>
    </source>
</evidence>
<keyword evidence="4 6" id="KW-1133">Transmembrane helix</keyword>
<dbReference type="GO" id="GO:0016020">
    <property type="term" value="C:membrane"/>
    <property type="evidence" value="ECO:0007669"/>
    <property type="project" value="UniProtKB-SubCell"/>
</dbReference>
<dbReference type="GO" id="GO:0016787">
    <property type="term" value="F:hydrolase activity"/>
    <property type="evidence" value="ECO:0007669"/>
    <property type="project" value="TreeGrafter"/>
</dbReference>
<keyword evidence="3 6" id="KW-0812">Transmembrane</keyword>
<feature type="transmembrane region" description="Helical" evidence="6">
    <location>
        <begin position="209"/>
        <end position="230"/>
    </location>
</feature>
<evidence type="ECO:0000256" key="3">
    <source>
        <dbReference type="ARBA" id="ARBA00022692"/>
    </source>
</evidence>
<dbReference type="AlphaFoldDB" id="A0A7S6WNY1"/>
<evidence type="ECO:0000256" key="5">
    <source>
        <dbReference type="ARBA" id="ARBA00023136"/>
    </source>
</evidence>
<feature type="transmembrane region" description="Helical" evidence="6">
    <location>
        <begin position="6"/>
        <end position="26"/>
    </location>
</feature>
<protein>
    <submittedName>
        <fullName evidence="7">Lysoplasmalogenase</fullName>
    </submittedName>
</protein>
<keyword evidence="5 6" id="KW-0472">Membrane</keyword>